<keyword evidence="3 8" id="KW-0436">Ligase</keyword>
<dbReference type="AlphaFoldDB" id="A0A023DY44"/>
<evidence type="ECO:0000256" key="2">
    <source>
        <dbReference type="ARBA" id="ARBA00022490"/>
    </source>
</evidence>
<reference evidence="10 11" key="1">
    <citation type="journal article" date="2014" name="FEMS Microbiol. Lett.">
        <title>Draft genome sequences of three Holospora species (Holospora obtusa, Holospora undulata, and Holospora elegans), endonuclear symbiotic bacteria of the ciliate Paramecium caudatum.</title>
        <authorList>
            <person name="Dohra H."/>
            <person name="Tanaka K."/>
            <person name="Suzuki T."/>
            <person name="Fujishima M."/>
            <person name="Suzuki H."/>
        </authorList>
    </citation>
    <scope>NUCLEOTIDE SEQUENCE [LARGE SCALE GENOMIC DNA]</scope>
    <source>
        <strain evidence="10 11">E1</strain>
    </source>
</reference>
<evidence type="ECO:0000256" key="4">
    <source>
        <dbReference type="ARBA" id="ARBA00022741"/>
    </source>
</evidence>
<dbReference type="Gene3D" id="3.40.50.620">
    <property type="entry name" value="HUPs"/>
    <property type="match status" value="1"/>
</dbReference>
<evidence type="ECO:0000256" key="3">
    <source>
        <dbReference type="ARBA" id="ARBA00022598"/>
    </source>
</evidence>
<dbReference type="GO" id="GO:0006424">
    <property type="term" value="P:glutamyl-tRNA aminoacylation"/>
    <property type="evidence" value="ECO:0007669"/>
    <property type="project" value="TreeGrafter"/>
</dbReference>
<evidence type="ECO:0000259" key="9">
    <source>
        <dbReference type="Pfam" id="PF00749"/>
    </source>
</evidence>
<keyword evidence="7 8" id="KW-0030">Aminoacyl-tRNA synthetase</keyword>
<evidence type="ECO:0000313" key="10">
    <source>
        <dbReference type="EMBL" id="GAJ45880.1"/>
    </source>
</evidence>
<dbReference type="PRINTS" id="PR00987">
    <property type="entry name" value="TRNASYNTHGLU"/>
</dbReference>
<dbReference type="InterPro" id="IPR014729">
    <property type="entry name" value="Rossmann-like_a/b/a_fold"/>
</dbReference>
<dbReference type="Proteomes" id="UP000024842">
    <property type="component" value="Unassembled WGS sequence"/>
</dbReference>
<evidence type="ECO:0000256" key="8">
    <source>
        <dbReference type="RuleBase" id="RU363037"/>
    </source>
</evidence>
<evidence type="ECO:0000256" key="1">
    <source>
        <dbReference type="ARBA" id="ARBA00007894"/>
    </source>
</evidence>
<keyword evidence="11" id="KW-1185">Reference proteome</keyword>
<evidence type="ECO:0000256" key="6">
    <source>
        <dbReference type="ARBA" id="ARBA00022917"/>
    </source>
</evidence>
<dbReference type="SUPFAM" id="SSF48163">
    <property type="entry name" value="An anticodon-binding domain of class I aminoacyl-tRNA synthetases"/>
    <property type="match status" value="1"/>
</dbReference>
<dbReference type="GO" id="GO:0004818">
    <property type="term" value="F:glutamate-tRNA ligase activity"/>
    <property type="evidence" value="ECO:0007669"/>
    <property type="project" value="TreeGrafter"/>
</dbReference>
<keyword evidence="5 8" id="KW-0067">ATP-binding</keyword>
<feature type="domain" description="Glutamyl/glutaminyl-tRNA synthetase class Ib catalytic" evidence="9">
    <location>
        <begin position="18"/>
        <end position="288"/>
    </location>
</feature>
<gene>
    <name evidence="10" type="ORF">HE1_00191</name>
</gene>
<dbReference type="Gene3D" id="1.10.10.350">
    <property type="match status" value="1"/>
</dbReference>
<protein>
    <submittedName>
        <fullName evidence="10">Glutamate--tRNA ligase 1</fullName>
    </submittedName>
</protein>
<sequence>MISAMMEFEVFMKFSPIVRFAPSPTGFLHLGNARIALFNWVFARKHGGTFILRIDDTDKERSKPFYTESLKKDLQWLGIDWDVSFSQSDREEFYTPYIESLKHNGYLYPCCETAQELEAQRASLRLNHHAPVFDKENRRIDNTRPKHWRFSLRKEKIFWNDALQGECHYDTSHISDPIVIREDRSLSYLLTSVLDDQDPQYPITHVIRGMDHYVNTAIQCQIFEALKKECPTFIHLPLLQQHTGEKFSKREKGSGIQDWRAAGIFPESICQVLLNLSCENSELTKTFEERVSNFSWDSYSKASQVRFDLETIWSASNHYFSALSWESLQPYLLDFPCKNLTKAHWQCIAPNIYSFLDIQAWDKVFGPHWHAKQGNTENSWENLLQNPLYLEAALFQWNQVFNPIASAQQEICWKELWKNWTKLLAQQFSVKSFEVCNSLRWILTGKAKGPPMIQIFPLIGGLCIEHRLKSFSREILEKTERKF</sequence>
<comment type="caution">
    <text evidence="10">The sequence shown here is derived from an EMBL/GenBank/DDBJ whole genome shotgun (WGS) entry which is preliminary data.</text>
</comment>
<name>A0A023DY44_9PROT</name>
<dbReference type="PROSITE" id="PS00178">
    <property type="entry name" value="AA_TRNA_LIGASE_I"/>
    <property type="match status" value="1"/>
</dbReference>
<accession>A0A023DY44</accession>
<comment type="similarity">
    <text evidence="1">Belongs to the class-I aminoacyl-tRNA synthetase family. Glutamate--tRNA ligase type 1 subfamily.</text>
</comment>
<organism evidence="10 11">
    <name type="scientific">Holospora elegans E1</name>
    <dbReference type="NCBI Taxonomy" id="1427503"/>
    <lineage>
        <taxon>Bacteria</taxon>
        <taxon>Pseudomonadati</taxon>
        <taxon>Pseudomonadota</taxon>
        <taxon>Alphaproteobacteria</taxon>
        <taxon>Holosporales</taxon>
        <taxon>Holosporaceae</taxon>
        <taxon>Holospora</taxon>
    </lineage>
</organism>
<keyword evidence="2" id="KW-0963">Cytoplasm</keyword>
<dbReference type="GO" id="GO:0000049">
    <property type="term" value="F:tRNA binding"/>
    <property type="evidence" value="ECO:0007669"/>
    <property type="project" value="InterPro"/>
</dbReference>
<dbReference type="OrthoDB" id="9807503at2"/>
<evidence type="ECO:0000313" key="11">
    <source>
        <dbReference type="Proteomes" id="UP000024842"/>
    </source>
</evidence>
<dbReference type="Pfam" id="PF00749">
    <property type="entry name" value="tRNA-synt_1c"/>
    <property type="match status" value="1"/>
</dbReference>
<dbReference type="InterPro" id="IPR020058">
    <property type="entry name" value="Glu/Gln-tRNA-synth_Ib_cat-dom"/>
</dbReference>
<dbReference type="GO" id="GO:0005524">
    <property type="term" value="F:ATP binding"/>
    <property type="evidence" value="ECO:0007669"/>
    <property type="project" value="UniProtKB-KW"/>
</dbReference>
<dbReference type="PANTHER" id="PTHR43311:SF2">
    <property type="entry name" value="GLUTAMATE--TRNA LIGASE, MITOCHONDRIAL-RELATED"/>
    <property type="match status" value="1"/>
</dbReference>
<dbReference type="InterPro" id="IPR049940">
    <property type="entry name" value="GluQ/Sye"/>
</dbReference>
<dbReference type="InterPro" id="IPR001412">
    <property type="entry name" value="aa-tRNA-synth_I_CS"/>
</dbReference>
<dbReference type="InterPro" id="IPR020751">
    <property type="entry name" value="aa-tRNA-synth_I_codon-bd_sub2"/>
</dbReference>
<dbReference type="EMBL" id="BAUP01000038">
    <property type="protein sequence ID" value="GAJ45880.1"/>
    <property type="molecule type" value="Genomic_DNA"/>
</dbReference>
<dbReference type="InterPro" id="IPR008925">
    <property type="entry name" value="aa_tRNA-synth_I_cd-bd_sf"/>
</dbReference>
<dbReference type="SUPFAM" id="SSF52374">
    <property type="entry name" value="Nucleotidylyl transferase"/>
    <property type="match status" value="1"/>
</dbReference>
<proteinExistence type="inferred from homology"/>
<dbReference type="PANTHER" id="PTHR43311">
    <property type="entry name" value="GLUTAMATE--TRNA LIGASE"/>
    <property type="match status" value="1"/>
</dbReference>
<keyword evidence="4 8" id="KW-0547">Nucleotide-binding</keyword>
<keyword evidence="6 8" id="KW-0648">Protein biosynthesis</keyword>
<dbReference type="STRING" id="1427503.HE1_00191"/>
<dbReference type="RefSeq" id="WP_084490834.1">
    <property type="nucleotide sequence ID" value="NZ_BAUP01000038.1"/>
</dbReference>
<dbReference type="InterPro" id="IPR000924">
    <property type="entry name" value="Glu/Gln-tRNA-synth"/>
</dbReference>
<evidence type="ECO:0000256" key="7">
    <source>
        <dbReference type="ARBA" id="ARBA00023146"/>
    </source>
</evidence>
<evidence type="ECO:0000256" key="5">
    <source>
        <dbReference type="ARBA" id="ARBA00022840"/>
    </source>
</evidence>